<gene>
    <name evidence="3" type="ORF">C5Y93_05445</name>
</gene>
<name>A0A2S8GTY4_9BACT</name>
<evidence type="ECO:0000313" key="3">
    <source>
        <dbReference type="EMBL" id="PQO47524.1"/>
    </source>
</evidence>
<organism evidence="3 4">
    <name type="scientific">Blastopirellula marina</name>
    <dbReference type="NCBI Taxonomy" id="124"/>
    <lineage>
        <taxon>Bacteria</taxon>
        <taxon>Pseudomonadati</taxon>
        <taxon>Planctomycetota</taxon>
        <taxon>Planctomycetia</taxon>
        <taxon>Pirellulales</taxon>
        <taxon>Pirellulaceae</taxon>
        <taxon>Blastopirellula</taxon>
    </lineage>
</organism>
<dbReference type="EMBL" id="PUHZ01000005">
    <property type="protein sequence ID" value="PQO47524.1"/>
    <property type="molecule type" value="Genomic_DNA"/>
</dbReference>
<dbReference type="OrthoDB" id="270253at2"/>
<dbReference type="PROSITE" id="PS00409">
    <property type="entry name" value="PROKAR_NTER_METHYL"/>
    <property type="match status" value="1"/>
</dbReference>
<dbReference type="Proteomes" id="UP000237819">
    <property type="component" value="Unassembled WGS sequence"/>
</dbReference>
<keyword evidence="1" id="KW-1133">Transmembrane helix</keyword>
<dbReference type="InterPro" id="IPR012902">
    <property type="entry name" value="N_methyl_site"/>
</dbReference>
<protein>
    <recommendedName>
        <fullName evidence="2">DUF1559 domain-containing protein</fullName>
    </recommendedName>
</protein>
<dbReference type="PANTHER" id="PTHR30093">
    <property type="entry name" value="GENERAL SECRETION PATHWAY PROTEIN G"/>
    <property type="match status" value="1"/>
</dbReference>
<accession>A0A2S8GTY4</accession>
<proteinExistence type="predicted"/>
<feature type="domain" description="DUF1559" evidence="2">
    <location>
        <begin position="38"/>
        <end position="316"/>
    </location>
</feature>
<evidence type="ECO:0000259" key="2">
    <source>
        <dbReference type="Pfam" id="PF07596"/>
    </source>
</evidence>
<dbReference type="Pfam" id="PF07963">
    <property type="entry name" value="N_methyl"/>
    <property type="match status" value="1"/>
</dbReference>
<dbReference type="Pfam" id="PF07596">
    <property type="entry name" value="SBP_bac_10"/>
    <property type="match status" value="1"/>
</dbReference>
<sequence>MLRHAPGNRSRSGFTLVELLVVIAIIGILVGLTLPAVQSAREAARRAQCTNNLKQIGLALINYESAHKTLPVESTVSPGSLPHNFSWISQILPQLEATALADSFNTKVPASAAANVPYLKTKLEFLTCPSDPNGDPADELGNIAPTNYSGAQGFYSAIAANQFDKTDNRPTPLSGTALGVTGKRLDLSGVFRPGRSTKFSQIKDGASNTILAAETTVAGYDAGESRFLSDAYSRTAFVGAYLSGTSEAAVAPFPDYVNGGTFQGYLVSGVTAKMITPGYQAQYPINQNGIGASTPHNVLISVLGDGSIKSIPLTVDYGVWVQMNAIADSTVFEMP</sequence>
<comment type="caution">
    <text evidence="3">The sequence shown here is derived from an EMBL/GenBank/DDBJ whole genome shotgun (WGS) entry which is preliminary data.</text>
</comment>
<feature type="transmembrane region" description="Helical" evidence="1">
    <location>
        <begin position="12"/>
        <end position="37"/>
    </location>
</feature>
<dbReference type="NCBIfam" id="TIGR02532">
    <property type="entry name" value="IV_pilin_GFxxxE"/>
    <property type="match status" value="1"/>
</dbReference>
<dbReference type="InterPro" id="IPR045584">
    <property type="entry name" value="Pilin-like"/>
</dbReference>
<keyword evidence="1" id="KW-0472">Membrane</keyword>
<dbReference type="InterPro" id="IPR011453">
    <property type="entry name" value="DUF1559"/>
</dbReference>
<dbReference type="SUPFAM" id="SSF54523">
    <property type="entry name" value="Pili subunits"/>
    <property type="match status" value="1"/>
</dbReference>
<dbReference type="Gene3D" id="3.30.700.10">
    <property type="entry name" value="Glycoprotein, Type 4 Pilin"/>
    <property type="match status" value="1"/>
</dbReference>
<dbReference type="PANTHER" id="PTHR30093:SF2">
    <property type="entry name" value="TYPE II SECRETION SYSTEM PROTEIN H"/>
    <property type="match status" value="1"/>
</dbReference>
<dbReference type="AlphaFoldDB" id="A0A2S8GTY4"/>
<dbReference type="RefSeq" id="WP_105334412.1">
    <property type="nucleotide sequence ID" value="NZ_PUHZ01000005.1"/>
</dbReference>
<evidence type="ECO:0000313" key="4">
    <source>
        <dbReference type="Proteomes" id="UP000237819"/>
    </source>
</evidence>
<keyword evidence="1" id="KW-0812">Transmembrane</keyword>
<reference evidence="3 4" key="1">
    <citation type="submission" date="2018-02" db="EMBL/GenBank/DDBJ databases">
        <title>Comparative genomes isolates from brazilian mangrove.</title>
        <authorList>
            <person name="Araujo J.E."/>
            <person name="Taketani R.G."/>
            <person name="Silva M.C.P."/>
            <person name="Loureco M.V."/>
            <person name="Andreote F.D."/>
        </authorList>
    </citation>
    <scope>NUCLEOTIDE SEQUENCE [LARGE SCALE GENOMIC DNA]</scope>
    <source>
        <strain evidence="3 4">Nap-Phe MGV</strain>
    </source>
</reference>
<evidence type="ECO:0000256" key="1">
    <source>
        <dbReference type="SAM" id="Phobius"/>
    </source>
</evidence>